<evidence type="ECO:0000313" key="2">
    <source>
        <dbReference type="EMBL" id="GAB1288086.1"/>
    </source>
</evidence>
<sequence>MESGRSLSLPGRSAPPMISTSPWLYQSACSYSNKPTFELEKANKRPTPWEAAAKSPLGLVDDAFRPRNIQESIVANVVSAARRKVFPGSQEDWKERLSFVPQTQKTSMSFSERHQP</sequence>
<proteinExistence type="predicted"/>
<organism evidence="2 3">
    <name type="scientific">Apodemus speciosus</name>
    <name type="common">Large Japanese field mouse</name>
    <dbReference type="NCBI Taxonomy" id="105296"/>
    <lineage>
        <taxon>Eukaryota</taxon>
        <taxon>Metazoa</taxon>
        <taxon>Chordata</taxon>
        <taxon>Craniata</taxon>
        <taxon>Vertebrata</taxon>
        <taxon>Euteleostomi</taxon>
        <taxon>Mammalia</taxon>
        <taxon>Eutheria</taxon>
        <taxon>Euarchontoglires</taxon>
        <taxon>Glires</taxon>
        <taxon>Rodentia</taxon>
        <taxon>Myomorpha</taxon>
        <taxon>Muroidea</taxon>
        <taxon>Muridae</taxon>
        <taxon>Murinae</taxon>
        <taxon>Apodemus</taxon>
    </lineage>
</organism>
<dbReference type="Proteomes" id="UP001623349">
    <property type="component" value="Unassembled WGS sequence"/>
</dbReference>
<dbReference type="EMBL" id="BAAFST010000003">
    <property type="protein sequence ID" value="GAB1288086.1"/>
    <property type="molecule type" value="Genomic_DNA"/>
</dbReference>
<evidence type="ECO:0000256" key="1">
    <source>
        <dbReference type="SAM" id="MobiDB-lite"/>
    </source>
</evidence>
<reference evidence="2 3" key="1">
    <citation type="submission" date="2024-08" db="EMBL/GenBank/DDBJ databases">
        <title>The draft genome of Apodemus speciosus.</title>
        <authorList>
            <person name="Nabeshima K."/>
            <person name="Suzuki S."/>
            <person name="Onuma M."/>
        </authorList>
    </citation>
    <scope>NUCLEOTIDE SEQUENCE [LARGE SCALE GENOMIC DNA]</scope>
    <source>
        <strain evidence="2">IB14-021</strain>
    </source>
</reference>
<feature type="region of interest" description="Disordered" evidence="1">
    <location>
        <begin position="96"/>
        <end position="116"/>
    </location>
</feature>
<protein>
    <submittedName>
        <fullName evidence="2">Synaptopodin-2</fullName>
    </submittedName>
</protein>
<name>A0ABQ0EMS6_APOSI</name>
<accession>A0ABQ0EMS6</accession>
<comment type="caution">
    <text evidence="2">The sequence shown here is derived from an EMBL/GenBank/DDBJ whole genome shotgun (WGS) entry which is preliminary data.</text>
</comment>
<evidence type="ECO:0000313" key="3">
    <source>
        <dbReference type="Proteomes" id="UP001623349"/>
    </source>
</evidence>
<gene>
    <name evidence="2" type="ORF">APTSU1_000331600</name>
</gene>
<keyword evidence="3" id="KW-1185">Reference proteome</keyword>
<feature type="compositionally biased region" description="Polar residues" evidence="1">
    <location>
        <begin position="100"/>
        <end position="110"/>
    </location>
</feature>